<reference evidence="4" key="1">
    <citation type="journal article" date="2019" name="Int. J. Syst. Evol. Microbiol.">
        <title>The Global Catalogue of Microorganisms (GCM) 10K type strain sequencing project: providing services to taxonomists for standard genome sequencing and annotation.</title>
        <authorList>
            <consortium name="The Broad Institute Genomics Platform"/>
            <consortium name="The Broad Institute Genome Sequencing Center for Infectious Disease"/>
            <person name="Wu L."/>
            <person name="Ma J."/>
        </authorList>
    </citation>
    <scope>NUCLEOTIDE SEQUENCE [LARGE SCALE GENOMIC DNA]</scope>
    <source>
        <strain evidence="4">CECT 7956</strain>
    </source>
</reference>
<proteinExistence type="predicted"/>
<feature type="domain" description="Peptidase S9 prolyl oligopeptidase catalytic" evidence="1">
    <location>
        <begin position="509"/>
        <end position="707"/>
    </location>
</feature>
<comment type="caution">
    <text evidence="3">The sequence shown here is derived from an EMBL/GenBank/DDBJ whole genome shotgun (WGS) entry which is preliminary data.</text>
</comment>
<dbReference type="EMBL" id="JBHRYQ010000001">
    <property type="protein sequence ID" value="MFC3812922.1"/>
    <property type="molecule type" value="Genomic_DNA"/>
</dbReference>
<dbReference type="PANTHER" id="PTHR11731">
    <property type="entry name" value="PROTEASE FAMILY S9B,C DIPEPTIDYL-PEPTIDASE IV-RELATED"/>
    <property type="match status" value="1"/>
</dbReference>
<dbReference type="PANTHER" id="PTHR11731:SF193">
    <property type="entry name" value="DIPEPTIDYL PEPTIDASE 9"/>
    <property type="match status" value="1"/>
</dbReference>
<dbReference type="Pfam" id="PF00326">
    <property type="entry name" value="Peptidase_S9"/>
    <property type="match status" value="1"/>
</dbReference>
<sequence length="718" mass="81490">MKKLIIGFCVLQSVSFAQKTAIPSADLIKGKTPDGFYQAMPMVNRWISNDRALVYAKSGEDQKMKNQILDLKTGKYSEASPAEINPKAASEKILTLKNGDLYLKTSSGETQLTFDPSLEEKNATFSPDSMYLAYSKGNNLFTLNLNTKQENQLTTDGTQTILNGFATWVYWEEIFGRSTLFRAFWWSPDSKTLAYMRFDESKTPMFPIYSSEGKHGYIDETRYPKSGDPNPTVKLGFVDPAGGQTRWADFNNNVEHYLGWPKWMPDGSGLMVQWINRGNDNLKIYNVSPKDATKKVVYEETQKAWISIDEADERLTILDGGKEMIIISDKTGWKQLYLYDINGTFKNQITSGNFTVKTVLGIDQKNKVLYFHARGLENSARYDLYRVDLNGKNLKRLSFGAYSHRVISPSPDLKYFVSTYSNLKTPNTSVIIDNTGKIVKELGTLKGEQLDKYEVNYPELIRVKSDDGKYDLPMTIIYPENMVAGKKYPVLVSIYGGPDAGTVYDQWAWSPKTQWYAREGMIQVSLDHRASGHFGKAGVTTMHRNLGDWELTDYKTMVKYLINKGIADPSKICITGFSYGGYMTCLALTKGADVFTHGMAGGSVIDWQLYDSAYTERFMDTPEENPEGYKAGNVLTYVDKYKGKLQIVHGTMDDNVHMQNSLQLIDKLEENKMDFEFMLYPGGKHGWRGNKGYHFDNLKTKFIYEHLLEKPVPSELLK</sequence>
<protein>
    <submittedName>
        <fullName evidence="3">DPP IV N-terminal domain-containing protein</fullName>
    </submittedName>
</protein>
<gene>
    <name evidence="3" type="ORF">ACFOOI_19825</name>
</gene>
<dbReference type="SUPFAM" id="SSF53474">
    <property type="entry name" value="alpha/beta-Hydrolases"/>
    <property type="match status" value="1"/>
</dbReference>
<dbReference type="InterPro" id="IPR002469">
    <property type="entry name" value="Peptidase_S9B_N"/>
</dbReference>
<dbReference type="InterPro" id="IPR029058">
    <property type="entry name" value="AB_hydrolase_fold"/>
</dbReference>
<dbReference type="Gene3D" id="3.40.50.1820">
    <property type="entry name" value="alpha/beta hydrolase"/>
    <property type="match status" value="1"/>
</dbReference>
<evidence type="ECO:0000259" key="1">
    <source>
        <dbReference type="Pfam" id="PF00326"/>
    </source>
</evidence>
<dbReference type="SUPFAM" id="SSF82171">
    <property type="entry name" value="DPP6 N-terminal domain-like"/>
    <property type="match status" value="1"/>
</dbReference>
<dbReference type="RefSeq" id="WP_379839828.1">
    <property type="nucleotide sequence ID" value="NZ_JBHRYQ010000001.1"/>
</dbReference>
<dbReference type="Proteomes" id="UP001595616">
    <property type="component" value="Unassembled WGS sequence"/>
</dbReference>
<evidence type="ECO:0000259" key="2">
    <source>
        <dbReference type="Pfam" id="PF00930"/>
    </source>
</evidence>
<dbReference type="InterPro" id="IPR050278">
    <property type="entry name" value="Serine_Prot_S9B/DPPIV"/>
</dbReference>
<organism evidence="3 4">
    <name type="scientific">Lacihabitans lacunae</name>
    <dbReference type="NCBI Taxonomy" id="1028214"/>
    <lineage>
        <taxon>Bacteria</taxon>
        <taxon>Pseudomonadati</taxon>
        <taxon>Bacteroidota</taxon>
        <taxon>Cytophagia</taxon>
        <taxon>Cytophagales</taxon>
        <taxon>Leadbetterellaceae</taxon>
        <taxon>Lacihabitans</taxon>
    </lineage>
</organism>
<dbReference type="InterPro" id="IPR001375">
    <property type="entry name" value="Peptidase_S9_cat"/>
</dbReference>
<evidence type="ECO:0000313" key="4">
    <source>
        <dbReference type="Proteomes" id="UP001595616"/>
    </source>
</evidence>
<keyword evidence="4" id="KW-1185">Reference proteome</keyword>
<evidence type="ECO:0000313" key="3">
    <source>
        <dbReference type="EMBL" id="MFC3812922.1"/>
    </source>
</evidence>
<dbReference type="Gene3D" id="2.140.10.30">
    <property type="entry name" value="Dipeptidylpeptidase IV, N-terminal domain"/>
    <property type="match status" value="1"/>
</dbReference>
<name>A0ABV7Z2J5_9BACT</name>
<feature type="domain" description="Dipeptidylpeptidase IV N-terminal" evidence="2">
    <location>
        <begin position="105"/>
        <end position="426"/>
    </location>
</feature>
<dbReference type="Pfam" id="PF00930">
    <property type="entry name" value="DPPIV_N"/>
    <property type="match status" value="1"/>
</dbReference>
<accession>A0ABV7Z2J5</accession>